<evidence type="ECO:0000313" key="7">
    <source>
        <dbReference type="Proteomes" id="UP000075320"/>
    </source>
</evidence>
<reference evidence="6 7" key="1">
    <citation type="submission" date="2016-03" db="EMBL/GenBank/DDBJ databases">
        <authorList>
            <person name="Ploux O."/>
        </authorList>
    </citation>
    <scope>NUCLEOTIDE SEQUENCE [LARGE SCALE GENOMIC DNA]</scope>
    <source>
        <strain evidence="6 7">R0</strain>
    </source>
</reference>
<keyword evidence="3" id="KW-0479">Metal-binding</keyword>
<feature type="binding site" evidence="3">
    <location>
        <position position="68"/>
    </location>
    <ligand>
        <name>Cu cation</name>
        <dbReference type="ChEBI" id="CHEBI:23378"/>
    </ligand>
</feature>
<organism evidence="6 7">
    <name type="scientific">Bdellovibrio bacteriovorus</name>
    <dbReference type="NCBI Taxonomy" id="959"/>
    <lineage>
        <taxon>Bacteria</taxon>
        <taxon>Pseudomonadati</taxon>
        <taxon>Bdellovibrionota</taxon>
        <taxon>Bdellovibrionia</taxon>
        <taxon>Bdellovibrionales</taxon>
        <taxon>Pseudobdellovibrionaceae</taxon>
        <taxon>Bdellovibrio</taxon>
    </lineage>
</organism>
<comment type="caution">
    <text evidence="6">The sequence shown here is derived from an EMBL/GenBank/DDBJ whole genome shotgun (WGS) entry which is preliminary data.</text>
</comment>
<dbReference type="InterPro" id="IPR013766">
    <property type="entry name" value="Thioredoxin_domain"/>
</dbReference>
<keyword evidence="4" id="KW-1015">Disulfide bond</keyword>
<dbReference type="Gene3D" id="3.40.30.10">
    <property type="entry name" value="Glutaredoxin"/>
    <property type="match status" value="1"/>
</dbReference>
<feature type="binding site" evidence="3">
    <location>
        <position position="72"/>
    </location>
    <ligand>
        <name>Cu cation</name>
        <dbReference type="ChEBI" id="CHEBI:23378"/>
    </ligand>
</feature>
<keyword evidence="7" id="KW-1185">Reference proteome</keyword>
<evidence type="ECO:0000256" key="4">
    <source>
        <dbReference type="PIRSR" id="PIRSR603782-2"/>
    </source>
</evidence>
<comment type="similarity">
    <text evidence="1">Belongs to the SCO1/2 family.</text>
</comment>
<evidence type="ECO:0000256" key="2">
    <source>
        <dbReference type="ARBA" id="ARBA00023008"/>
    </source>
</evidence>
<evidence type="ECO:0000259" key="5">
    <source>
        <dbReference type="PROSITE" id="PS51352"/>
    </source>
</evidence>
<evidence type="ECO:0000256" key="1">
    <source>
        <dbReference type="ARBA" id="ARBA00010996"/>
    </source>
</evidence>
<feature type="disulfide bond" description="Redox-active" evidence="4">
    <location>
        <begin position="68"/>
        <end position="72"/>
    </location>
</feature>
<dbReference type="GO" id="GO:0046872">
    <property type="term" value="F:metal ion binding"/>
    <property type="evidence" value="ECO:0007669"/>
    <property type="project" value="UniProtKB-KW"/>
</dbReference>
<dbReference type="OrthoDB" id="5295811at2"/>
<feature type="binding site" evidence="3">
    <location>
        <position position="159"/>
    </location>
    <ligand>
        <name>Cu cation</name>
        <dbReference type="ChEBI" id="CHEBI:23378"/>
    </ligand>
</feature>
<gene>
    <name evidence="6" type="ORF">AZI86_07960</name>
</gene>
<sequence>MVTLMRKQFIIAVIVAALLAIAVTFGVKYAQQGPTLGGDFTLTYRAESFHFAEKAKPLNILYIGYAKCPDVCPMALSHTAQAIKEASEKERSKVQMIFISVDAANDTADAVATYAEQFNPAFIGLTGTKDQIDAAIKLFGASYMIEENKKSYLGYSIAHTDRLYFLDKKGRVRDMISSPRSSEEILQKIKELL</sequence>
<keyword evidence="2 3" id="KW-0186">Copper</keyword>
<name>A0A150WRQ4_BDEBC</name>
<dbReference type="Pfam" id="PF02630">
    <property type="entry name" value="SCO1-SenC"/>
    <property type="match status" value="1"/>
</dbReference>
<dbReference type="SUPFAM" id="SSF52833">
    <property type="entry name" value="Thioredoxin-like"/>
    <property type="match status" value="1"/>
</dbReference>
<evidence type="ECO:0000256" key="3">
    <source>
        <dbReference type="PIRSR" id="PIRSR603782-1"/>
    </source>
</evidence>
<dbReference type="InterPro" id="IPR003782">
    <property type="entry name" value="SCO1/SenC"/>
</dbReference>
<dbReference type="PROSITE" id="PS51352">
    <property type="entry name" value="THIOREDOXIN_2"/>
    <property type="match status" value="1"/>
</dbReference>
<dbReference type="EMBL" id="LUKE01000001">
    <property type="protein sequence ID" value="KYG66949.1"/>
    <property type="molecule type" value="Genomic_DNA"/>
</dbReference>
<protein>
    <recommendedName>
        <fullName evidence="5">Thioredoxin domain-containing protein</fullName>
    </recommendedName>
</protein>
<proteinExistence type="inferred from homology"/>
<dbReference type="InterPro" id="IPR036249">
    <property type="entry name" value="Thioredoxin-like_sf"/>
</dbReference>
<accession>A0A150WRQ4</accession>
<evidence type="ECO:0000313" key="6">
    <source>
        <dbReference type="EMBL" id="KYG66949.1"/>
    </source>
</evidence>
<dbReference type="AlphaFoldDB" id="A0A150WRQ4"/>
<dbReference type="PANTHER" id="PTHR12151">
    <property type="entry name" value="ELECTRON TRANSPORT PROTIN SCO1/SENC FAMILY MEMBER"/>
    <property type="match status" value="1"/>
</dbReference>
<dbReference type="Proteomes" id="UP000075320">
    <property type="component" value="Unassembled WGS sequence"/>
</dbReference>
<dbReference type="PANTHER" id="PTHR12151:SF25">
    <property type="entry name" value="LINALOOL DEHYDRATASE_ISOMERASE DOMAIN-CONTAINING PROTEIN"/>
    <property type="match status" value="1"/>
</dbReference>
<feature type="domain" description="Thioredoxin" evidence="5">
    <location>
        <begin position="16"/>
        <end position="193"/>
    </location>
</feature>
<dbReference type="CDD" id="cd02968">
    <property type="entry name" value="SCO"/>
    <property type="match status" value="1"/>
</dbReference>